<protein>
    <submittedName>
        <fullName evidence="1">Uncharacterized protein</fullName>
    </submittedName>
</protein>
<dbReference type="OrthoDB" id="3557057at2"/>
<evidence type="ECO:0000313" key="1">
    <source>
        <dbReference type="EMBL" id="SNR80699.1"/>
    </source>
</evidence>
<sequence>MSDGFEVEQLSNLAETGAEFVELADAAAAAHAEFTGNVQRHEGTNSGFATTSRLGTVAGMWGYQIDDLSKRTAVTGGLLQDSHDSYEELEAAVVESLDRADGDGGG</sequence>
<evidence type="ECO:0000313" key="2">
    <source>
        <dbReference type="Proteomes" id="UP000198348"/>
    </source>
</evidence>
<accession>A0A238ZC94</accession>
<dbReference type="EMBL" id="FZNW01000020">
    <property type="protein sequence ID" value="SNR80699.1"/>
    <property type="molecule type" value="Genomic_DNA"/>
</dbReference>
<dbReference type="Proteomes" id="UP000198348">
    <property type="component" value="Unassembled WGS sequence"/>
</dbReference>
<dbReference type="RefSeq" id="WP_089302841.1">
    <property type="nucleotide sequence ID" value="NZ_FZNW01000020.1"/>
</dbReference>
<keyword evidence="2" id="KW-1185">Reference proteome</keyword>
<proteinExistence type="predicted"/>
<name>A0A238ZC94_9PSEU</name>
<reference evidence="1 2" key="1">
    <citation type="submission" date="2017-06" db="EMBL/GenBank/DDBJ databases">
        <authorList>
            <person name="Kim H.J."/>
            <person name="Triplett B.A."/>
        </authorList>
    </citation>
    <scope>NUCLEOTIDE SEQUENCE [LARGE SCALE GENOMIC DNA]</scope>
    <source>
        <strain evidence="1 2">DSM 45207</strain>
    </source>
</reference>
<dbReference type="AlphaFoldDB" id="A0A238ZC94"/>
<gene>
    <name evidence="1" type="ORF">SAMN06265360_12063</name>
</gene>
<organism evidence="1 2">
    <name type="scientific">Haloechinothrix alba</name>
    <dbReference type="NCBI Taxonomy" id="664784"/>
    <lineage>
        <taxon>Bacteria</taxon>
        <taxon>Bacillati</taxon>
        <taxon>Actinomycetota</taxon>
        <taxon>Actinomycetes</taxon>
        <taxon>Pseudonocardiales</taxon>
        <taxon>Pseudonocardiaceae</taxon>
        <taxon>Haloechinothrix</taxon>
    </lineage>
</organism>